<name>A0A6H5HHH4_9HEMI</name>
<reference evidence="2 3" key="1">
    <citation type="submission" date="2020-02" db="EMBL/GenBank/DDBJ databases">
        <authorList>
            <person name="Ferguson B K."/>
        </authorList>
    </citation>
    <scope>NUCLEOTIDE SEQUENCE [LARGE SCALE GENOMIC DNA]</scope>
</reference>
<dbReference type="EMBL" id="CADCXU010030062">
    <property type="protein sequence ID" value="CAB0016172.1"/>
    <property type="molecule type" value="Genomic_DNA"/>
</dbReference>
<keyword evidence="3" id="KW-1185">Reference proteome</keyword>
<evidence type="ECO:0000313" key="2">
    <source>
        <dbReference type="EMBL" id="CAB0016172.1"/>
    </source>
</evidence>
<protein>
    <submittedName>
        <fullName evidence="2">Uncharacterized protein</fullName>
    </submittedName>
</protein>
<gene>
    <name evidence="1" type="ORF">NTEN_LOCUS20446</name>
    <name evidence="2" type="ORF">NTEN_LOCUS20447</name>
</gene>
<accession>A0A6H5HHH4</accession>
<evidence type="ECO:0000313" key="3">
    <source>
        <dbReference type="Proteomes" id="UP000479000"/>
    </source>
</evidence>
<dbReference type="EMBL" id="CADCXU010030061">
    <property type="protein sequence ID" value="CAB0016171.1"/>
    <property type="molecule type" value="Genomic_DNA"/>
</dbReference>
<dbReference type="AlphaFoldDB" id="A0A6H5HHH4"/>
<dbReference type="Proteomes" id="UP000479000">
    <property type="component" value="Unassembled WGS sequence"/>
</dbReference>
<sequence length="86" mass="10127">MRFSQFNTCVEWSTLAIKASIRVGKFSFRCFQWIGIVQNLNKYFTVNMECWEEQLCLVVSEFGVQFGVPFGFSESIRILMVRDIRI</sequence>
<organism evidence="2 3">
    <name type="scientific">Nesidiocoris tenuis</name>
    <dbReference type="NCBI Taxonomy" id="355587"/>
    <lineage>
        <taxon>Eukaryota</taxon>
        <taxon>Metazoa</taxon>
        <taxon>Ecdysozoa</taxon>
        <taxon>Arthropoda</taxon>
        <taxon>Hexapoda</taxon>
        <taxon>Insecta</taxon>
        <taxon>Pterygota</taxon>
        <taxon>Neoptera</taxon>
        <taxon>Paraneoptera</taxon>
        <taxon>Hemiptera</taxon>
        <taxon>Heteroptera</taxon>
        <taxon>Panheteroptera</taxon>
        <taxon>Cimicomorpha</taxon>
        <taxon>Miridae</taxon>
        <taxon>Dicyphina</taxon>
        <taxon>Nesidiocoris</taxon>
    </lineage>
</organism>
<evidence type="ECO:0000313" key="1">
    <source>
        <dbReference type="EMBL" id="CAB0016171.1"/>
    </source>
</evidence>
<proteinExistence type="predicted"/>